<reference evidence="4 5" key="1">
    <citation type="submission" date="2018-05" db="EMBL/GenBank/DDBJ databases">
        <title>Leucothrix arctica sp. nov., isolated from Arctic seawater.</title>
        <authorList>
            <person name="Choi A."/>
            <person name="Baek K."/>
        </authorList>
    </citation>
    <scope>NUCLEOTIDE SEQUENCE [LARGE SCALE GENOMIC DNA]</scope>
    <source>
        <strain evidence="4 5">IMCC9719</strain>
    </source>
</reference>
<keyword evidence="5" id="KW-1185">Reference proteome</keyword>
<dbReference type="Gene3D" id="3.30.450.40">
    <property type="match status" value="1"/>
</dbReference>
<keyword evidence="1" id="KW-0805">Transcription regulation</keyword>
<dbReference type="InterPro" id="IPR036388">
    <property type="entry name" value="WH-like_DNA-bd_sf"/>
</dbReference>
<dbReference type="AlphaFoldDB" id="A0A317CBL4"/>
<evidence type="ECO:0000256" key="1">
    <source>
        <dbReference type="ARBA" id="ARBA00023015"/>
    </source>
</evidence>
<evidence type="ECO:0000259" key="3">
    <source>
        <dbReference type="Pfam" id="PF01590"/>
    </source>
</evidence>
<evidence type="ECO:0000313" key="5">
    <source>
        <dbReference type="Proteomes" id="UP000245506"/>
    </source>
</evidence>
<dbReference type="SUPFAM" id="SSF46894">
    <property type="entry name" value="C-terminal effector domain of the bipartite response regulators"/>
    <property type="match status" value="1"/>
</dbReference>
<comment type="caution">
    <text evidence="4">The sequence shown here is derived from an EMBL/GenBank/DDBJ whole genome shotgun (WGS) entry which is preliminary data.</text>
</comment>
<dbReference type="Pfam" id="PF01590">
    <property type="entry name" value="GAF"/>
    <property type="match status" value="1"/>
</dbReference>
<proteinExistence type="predicted"/>
<name>A0A317CBL4_9GAMM</name>
<feature type="domain" description="GAF" evidence="3">
    <location>
        <begin position="108"/>
        <end position="199"/>
    </location>
</feature>
<dbReference type="InterPro" id="IPR003018">
    <property type="entry name" value="GAF"/>
</dbReference>
<dbReference type="Gene3D" id="1.10.10.10">
    <property type="entry name" value="Winged helix-like DNA-binding domain superfamily/Winged helix DNA-binding domain"/>
    <property type="match status" value="1"/>
</dbReference>
<keyword evidence="2" id="KW-0804">Transcription</keyword>
<evidence type="ECO:0000256" key="2">
    <source>
        <dbReference type="ARBA" id="ARBA00023163"/>
    </source>
</evidence>
<dbReference type="Proteomes" id="UP000245506">
    <property type="component" value="Unassembled WGS sequence"/>
</dbReference>
<dbReference type="OrthoDB" id="3928741at2"/>
<protein>
    <submittedName>
        <fullName evidence="4">Transcriptional regulator</fullName>
    </submittedName>
</protein>
<accession>A0A317CBL4</accession>
<dbReference type="InterPro" id="IPR029016">
    <property type="entry name" value="GAF-like_dom_sf"/>
</dbReference>
<dbReference type="GO" id="GO:0006355">
    <property type="term" value="P:regulation of DNA-templated transcription"/>
    <property type="evidence" value="ECO:0007669"/>
    <property type="project" value="InterPro"/>
</dbReference>
<sequence>MSLKQRRQTTEQQWHRFVENKRLKPREVPKTISASWQRSQSVHTTKLVPLEDPYETKYRWHESVIHSSAKQELGHLIDIVSEGELVAAISDPSGRLLWTYASKHMQDRAADVNFVAGGRWGEQSAGTNAVGLCLVTKKPVTVFSAEHFHSNLHEWVCYAAPIIHPQTGKLVGTLDLSSTWEKHTPLGQAAIEQMAKSIAKKLPIHTPQAELELHMLGQPHVIYQGKTLPLSLRHCEILCLLALNPRGLSLNALHDALYGDQKVTLSTLKSEISKLRGLLHGQIDSRPYRLSVSCWADFTELWSTIRTQDVEQTFSLYQGSLLSNSVSPEVEQWRHCIDAIMSKSLHSCVDLAQVVRQCNMSAGELVRDRLIELASH</sequence>
<dbReference type="RefSeq" id="WP_109823685.1">
    <property type="nucleotide sequence ID" value="NZ_QGKL01000032.1"/>
</dbReference>
<dbReference type="InterPro" id="IPR016032">
    <property type="entry name" value="Sig_transdc_resp-reg_C-effctor"/>
</dbReference>
<gene>
    <name evidence="4" type="ORF">DKT75_12050</name>
</gene>
<evidence type="ECO:0000313" key="4">
    <source>
        <dbReference type="EMBL" id="PWQ95757.1"/>
    </source>
</evidence>
<organism evidence="4 5">
    <name type="scientific">Leucothrix arctica</name>
    <dbReference type="NCBI Taxonomy" id="1481894"/>
    <lineage>
        <taxon>Bacteria</taxon>
        <taxon>Pseudomonadati</taxon>
        <taxon>Pseudomonadota</taxon>
        <taxon>Gammaproteobacteria</taxon>
        <taxon>Thiotrichales</taxon>
        <taxon>Thiotrichaceae</taxon>
        <taxon>Leucothrix</taxon>
    </lineage>
</organism>
<dbReference type="EMBL" id="QGKL01000032">
    <property type="protein sequence ID" value="PWQ95757.1"/>
    <property type="molecule type" value="Genomic_DNA"/>
</dbReference>
<dbReference type="GO" id="GO:0003677">
    <property type="term" value="F:DNA binding"/>
    <property type="evidence" value="ECO:0007669"/>
    <property type="project" value="InterPro"/>
</dbReference>